<proteinExistence type="predicted"/>
<dbReference type="PANTHER" id="PTHR33371">
    <property type="entry name" value="INTERMEMBRANE PHOSPHOLIPID TRANSPORT SYSTEM BINDING PROTEIN MLAD-RELATED"/>
    <property type="match status" value="1"/>
</dbReference>
<dbReference type="Pfam" id="PF02470">
    <property type="entry name" value="MlaD"/>
    <property type="match status" value="1"/>
</dbReference>
<dbReference type="PANTHER" id="PTHR33371:SF4">
    <property type="entry name" value="INTERMEMBRANE PHOSPHOLIPID TRANSPORT SYSTEM BINDING PROTEIN MLAD"/>
    <property type="match status" value="1"/>
</dbReference>
<protein>
    <submittedName>
        <fullName evidence="2">Mce family protein</fullName>
    </submittedName>
</protein>
<organism evidence="2 3">
    <name type="scientific">Gordonia effusa NBRC 100432</name>
    <dbReference type="NCBI Taxonomy" id="1077974"/>
    <lineage>
        <taxon>Bacteria</taxon>
        <taxon>Bacillati</taxon>
        <taxon>Actinomycetota</taxon>
        <taxon>Actinomycetes</taxon>
        <taxon>Mycobacteriales</taxon>
        <taxon>Gordoniaceae</taxon>
        <taxon>Gordonia</taxon>
    </lineage>
</organism>
<dbReference type="GO" id="GO:0005543">
    <property type="term" value="F:phospholipid binding"/>
    <property type="evidence" value="ECO:0007669"/>
    <property type="project" value="TreeGrafter"/>
</dbReference>
<name>H0R4X3_9ACTN</name>
<keyword evidence="3" id="KW-1185">Reference proteome</keyword>
<dbReference type="eggNOG" id="COG1463">
    <property type="taxonomic scope" value="Bacteria"/>
</dbReference>
<dbReference type="Proteomes" id="UP000035034">
    <property type="component" value="Unassembled WGS sequence"/>
</dbReference>
<dbReference type="AlphaFoldDB" id="H0R4X3"/>
<dbReference type="InterPro" id="IPR052336">
    <property type="entry name" value="MlaD_Phospholipid_Transporter"/>
</dbReference>
<comment type="caution">
    <text evidence="2">The sequence shown here is derived from an EMBL/GenBank/DDBJ whole genome shotgun (WGS) entry which is preliminary data.</text>
</comment>
<evidence type="ECO:0000259" key="1">
    <source>
        <dbReference type="Pfam" id="PF02470"/>
    </source>
</evidence>
<feature type="domain" description="Mce/MlaD" evidence="1">
    <location>
        <begin position="12"/>
        <end position="101"/>
    </location>
</feature>
<dbReference type="InterPro" id="IPR003399">
    <property type="entry name" value="Mce/MlaD"/>
</dbReference>
<gene>
    <name evidence="2" type="primary">mceE</name>
    <name evidence="2" type="ORF">GOEFS_106_00200</name>
</gene>
<evidence type="ECO:0000313" key="2">
    <source>
        <dbReference type="EMBL" id="GAB20124.1"/>
    </source>
</evidence>
<reference evidence="2 3" key="1">
    <citation type="submission" date="2011-12" db="EMBL/GenBank/DDBJ databases">
        <title>Whole genome shotgun sequence of Gordonia effusa NBRC 100432.</title>
        <authorList>
            <person name="Yoshida I."/>
            <person name="Takarada H."/>
            <person name="Hosoyama A."/>
            <person name="Tsuchikane K."/>
            <person name="Katsumata H."/>
            <person name="Yamazaki S."/>
            <person name="Fujita N."/>
        </authorList>
    </citation>
    <scope>NUCLEOTIDE SEQUENCE [LARGE SCALE GENOMIC DNA]</scope>
    <source>
        <strain evidence="2 3">NBRC 100432</strain>
    </source>
</reference>
<dbReference type="EMBL" id="BAEH01000106">
    <property type="protein sequence ID" value="GAB20124.1"/>
    <property type="molecule type" value="Genomic_DNA"/>
</dbReference>
<dbReference type="GO" id="GO:0005548">
    <property type="term" value="F:phospholipid transporter activity"/>
    <property type="evidence" value="ECO:0007669"/>
    <property type="project" value="TreeGrafter"/>
</dbReference>
<dbReference type="STRING" id="1077974.GOEFS_106_00200"/>
<evidence type="ECO:0000313" key="3">
    <source>
        <dbReference type="Proteomes" id="UP000035034"/>
    </source>
</evidence>
<accession>H0R4X3</accession>
<sequence length="348" mass="37865">MPLPGARIDGDTYEIKVEFESVLNLPLRTRVELNGATVGMVNSVDVRAVPNAHIPNAEPDHQAYYRATAILNIKNNVELPVETTVDVRQHTVFGDTFIGLTIPTKSSGRLLHDGDTIPLAQSKPADAVEDYVMTVVGWVNGGSIPFIQSFLTNVNSAVPADAGEFKKFIVNGTVALHRVAESNDKLSHILNRAEALIADAGRADDVWQLLFQRAPVLLKVVQSVFPSVMYLVEGIRDIAKWGTQAGPSRNAVITTFLGVWTPVIQSIMLAPDEIPRTMSAVAAVLQNKIVPFLSGQGRPNVIITDIRPETPKSALTGDPKRDAKIVAANDQAFRNRLLPVLKMLGFVR</sequence>